<keyword evidence="2" id="KW-0489">Methyltransferase</keyword>
<dbReference type="Gene3D" id="3.40.50.150">
    <property type="entry name" value="Vaccinia Virus protein VP39"/>
    <property type="match status" value="1"/>
</dbReference>
<dbReference type="SUPFAM" id="SSF53335">
    <property type="entry name" value="S-adenosyl-L-methionine-dependent methyltransferases"/>
    <property type="match status" value="1"/>
</dbReference>
<evidence type="ECO:0000259" key="1">
    <source>
        <dbReference type="Pfam" id="PF01728"/>
    </source>
</evidence>
<protein>
    <submittedName>
        <fullName evidence="2">23S rRNA (Cytidine2498-2'-O)-methyltransferase</fullName>
        <ecNumber evidence="2">2.1.1.186</ecNumber>
    </submittedName>
</protein>
<dbReference type="PANTHER" id="PTHR37524:SF2">
    <property type="entry name" value="RIBOSOMAL RNA METHYLTRANSFERASE FTSJ DOMAIN-CONTAINING PROTEIN"/>
    <property type="match status" value="1"/>
</dbReference>
<dbReference type="RefSeq" id="WP_184338704.1">
    <property type="nucleotide sequence ID" value="NZ_JACHIG010000002.1"/>
</dbReference>
<dbReference type="GO" id="GO:0032259">
    <property type="term" value="P:methylation"/>
    <property type="evidence" value="ECO:0007669"/>
    <property type="project" value="UniProtKB-KW"/>
</dbReference>
<organism evidence="2 3">
    <name type="scientific">Prosthecobacter vanneervenii</name>
    <dbReference type="NCBI Taxonomy" id="48466"/>
    <lineage>
        <taxon>Bacteria</taxon>
        <taxon>Pseudomonadati</taxon>
        <taxon>Verrucomicrobiota</taxon>
        <taxon>Verrucomicrobiia</taxon>
        <taxon>Verrucomicrobiales</taxon>
        <taxon>Verrucomicrobiaceae</taxon>
        <taxon>Prosthecobacter</taxon>
    </lineage>
</organism>
<evidence type="ECO:0000313" key="2">
    <source>
        <dbReference type="EMBL" id="MBB5031773.1"/>
    </source>
</evidence>
<accession>A0A7W8DJ51</accession>
<sequence>MNAPFRFTTCRAGSEPALKRDIAAHFSGELTPAFMKPQFITWKLRHPDFVPPGSLSHFARVSGISIGLCKSVPELVEQARQCAGRRPVRLHVFPRVTDEDGVPAADWQRVDALTADISRALQQAGVLLETRLPFATGDLVLDVIVGETADEPLFLGCHQHQPGMHTQPGGLPRITLPEDVPSRAWLKLEQALAWRGWDKMDARGHTTVDLGCAPGGATYAMLQRGMNVLGIDTGEMDPRVDKLAQEKRARFEHWRAPVGRVHLDDLPQDIALLLCDINLSPPQVIPEIRRIQSAVQARRMILTLKLNSPALEDRAHEFIEAIRSFAPQPVFATQLAGNRREICVTAG</sequence>
<dbReference type="InterPro" id="IPR002877">
    <property type="entry name" value="RNA_MeTrfase_FtsJ_dom"/>
</dbReference>
<dbReference type="EC" id="2.1.1.186" evidence="2"/>
<name>A0A7W8DJ51_9BACT</name>
<dbReference type="EMBL" id="JACHIG010000002">
    <property type="protein sequence ID" value="MBB5031773.1"/>
    <property type="molecule type" value="Genomic_DNA"/>
</dbReference>
<feature type="domain" description="Ribosomal RNA methyltransferase FtsJ" evidence="1">
    <location>
        <begin position="182"/>
        <end position="292"/>
    </location>
</feature>
<dbReference type="Proteomes" id="UP000590740">
    <property type="component" value="Unassembled WGS sequence"/>
</dbReference>
<dbReference type="GO" id="GO:0008168">
    <property type="term" value="F:methyltransferase activity"/>
    <property type="evidence" value="ECO:0007669"/>
    <property type="project" value="UniProtKB-KW"/>
</dbReference>
<dbReference type="PANTHER" id="PTHR37524">
    <property type="entry name" value="RIBOSOMAL RNA LARGE SUBUNIT METHYLTRANSFERASE M"/>
    <property type="match status" value="1"/>
</dbReference>
<proteinExistence type="predicted"/>
<dbReference type="InterPro" id="IPR029063">
    <property type="entry name" value="SAM-dependent_MTases_sf"/>
</dbReference>
<reference evidence="2 3" key="1">
    <citation type="submission" date="2020-08" db="EMBL/GenBank/DDBJ databases">
        <title>Genomic Encyclopedia of Type Strains, Phase IV (KMG-IV): sequencing the most valuable type-strain genomes for metagenomic binning, comparative biology and taxonomic classification.</title>
        <authorList>
            <person name="Goeker M."/>
        </authorList>
    </citation>
    <scope>NUCLEOTIDE SEQUENCE [LARGE SCALE GENOMIC DNA]</scope>
    <source>
        <strain evidence="2 3">DSM 12252</strain>
    </source>
</reference>
<keyword evidence="3" id="KW-1185">Reference proteome</keyword>
<keyword evidence="2" id="KW-0808">Transferase</keyword>
<dbReference type="AlphaFoldDB" id="A0A7W8DJ51"/>
<dbReference type="Pfam" id="PF01728">
    <property type="entry name" value="FtsJ"/>
    <property type="match status" value="1"/>
</dbReference>
<comment type="caution">
    <text evidence="2">The sequence shown here is derived from an EMBL/GenBank/DDBJ whole genome shotgun (WGS) entry which is preliminary data.</text>
</comment>
<gene>
    <name evidence="2" type="ORF">HNQ65_001341</name>
</gene>
<evidence type="ECO:0000313" key="3">
    <source>
        <dbReference type="Proteomes" id="UP000590740"/>
    </source>
</evidence>